<gene>
    <name evidence="1" type="ORF">J2D73_01630</name>
</gene>
<sequence length="218" mass="22316">MPEIDQKLPGGGLPLGALHEVAGGGDDAVNAAVAARFSAGLAALTGGQVLWIAKKADLFAPSLQQAGLPPTRVVFVEVESDADGLACFEEGLRHGGLSAVVAEVGRLTMTASRRLQLAAESGGALGIAIRRWPRLANGADFGQPTASSTRWRVSALPSAELPVQGVGQSRWLLELIRTRAGESGVFEVEAGDGPAGLRIAGAPPPSTHRIGMVAALGY</sequence>
<dbReference type="Gene3D" id="3.40.50.300">
    <property type="entry name" value="P-loop containing nucleotide triphosphate hydrolases"/>
    <property type="match status" value="1"/>
</dbReference>
<dbReference type="InterPro" id="IPR017026">
    <property type="entry name" value="ImuA"/>
</dbReference>
<accession>A0ABS3LRG6</accession>
<keyword evidence="2" id="KW-1185">Reference proteome</keyword>
<protein>
    <submittedName>
        <fullName evidence="1">Damage-inducible protein</fullName>
    </submittedName>
</protein>
<name>A0ABS3LRG6_9PROT</name>
<dbReference type="InterPro" id="IPR027417">
    <property type="entry name" value="P-loop_NTPase"/>
</dbReference>
<organism evidence="1 2">
    <name type="scientific">Acetobacter sacchari</name>
    <dbReference type="NCBI Taxonomy" id="2661687"/>
    <lineage>
        <taxon>Bacteria</taxon>
        <taxon>Pseudomonadati</taxon>
        <taxon>Pseudomonadota</taxon>
        <taxon>Alphaproteobacteria</taxon>
        <taxon>Acetobacterales</taxon>
        <taxon>Acetobacteraceae</taxon>
        <taxon>Acetobacter</taxon>
    </lineage>
</organism>
<dbReference type="PIRSF" id="PIRSF034285">
    <property type="entry name" value="UCP034285"/>
    <property type="match status" value="1"/>
</dbReference>
<dbReference type="Proteomes" id="UP000664771">
    <property type="component" value="Unassembled WGS sequence"/>
</dbReference>
<dbReference type="EMBL" id="JAFVMF010000001">
    <property type="protein sequence ID" value="MBO1358499.1"/>
    <property type="molecule type" value="Genomic_DNA"/>
</dbReference>
<evidence type="ECO:0000313" key="1">
    <source>
        <dbReference type="EMBL" id="MBO1358499.1"/>
    </source>
</evidence>
<dbReference type="SUPFAM" id="SSF52540">
    <property type="entry name" value="P-loop containing nucleoside triphosphate hydrolases"/>
    <property type="match status" value="1"/>
</dbReference>
<comment type="caution">
    <text evidence="1">The sequence shown here is derived from an EMBL/GenBank/DDBJ whole genome shotgun (WGS) entry which is preliminary data.</text>
</comment>
<evidence type="ECO:0000313" key="2">
    <source>
        <dbReference type="Proteomes" id="UP000664771"/>
    </source>
</evidence>
<reference evidence="1 2" key="1">
    <citation type="submission" date="2021-03" db="EMBL/GenBank/DDBJ databases">
        <title>The complete genome sequence of Acetobacter sacchari TBRC 11175.</title>
        <authorList>
            <person name="Charoenyingcharoen P."/>
            <person name="Yukphan P."/>
        </authorList>
    </citation>
    <scope>NUCLEOTIDE SEQUENCE [LARGE SCALE GENOMIC DNA]</scope>
    <source>
        <strain evidence="1 2">TBRC 11175</strain>
    </source>
</reference>
<proteinExistence type="predicted"/>